<evidence type="ECO:0000256" key="8">
    <source>
        <dbReference type="NCBIfam" id="TIGR00445"/>
    </source>
</evidence>
<comment type="caution">
    <text evidence="9">The sequence shown here is derived from an EMBL/GenBank/DDBJ whole genome shotgun (WGS) entry which is preliminary data.</text>
</comment>
<evidence type="ECO:0000256" key="5">
    <source>
        <dbReference type="ARBA" id="ARBA00022989"/>
    </source>
</evidence>
<keyword evidence="4 7" id="KW-0812">Transmembrane</keyword>
<evidence type="ECO:0000256" key="2">
    <source>
        <dbReference type="ARBA" id="ARBA00005583"/>
    </source>
</evidence>
<dbReference type="GO" id="GO:0016740">
    <property type="term" value="F:transferase activity"/>
    <property type="evidence" value="ECO:0007669"/>
    <property type="project" value="UniProtKB-KW"/>
</dbReference>
<feature type="transmembrane region" description="Helical" evidence="7">
    <location>
        <begin position="6"/>
        <end position="25"/>
    </location>
</feature>
<keyword evidence="7" id="KW-0479">Metal-binding</keyword>
<comment type="cofactor">
    <cofactor evidence="7">
        <name>Mg(2+)</name>
        <dbReference type="ChEBI" id="CHEBI:18420"/>
    </cofactor>
</comment>
<dbReference type="PROSITE" id="PS01348">
    <property type="entry name" value="MRAY_2"/>
    <property type="match status" value="1"/>
</dbReference>
<feature type="transmembrane region" description="Helical" evidence="7">
    <location>
        <begin position="292"/>
        <end position="311"/>
    </location>
</feature>
<name>A0ABW4JC97_9BACL</name>
<keyword evidence="7" id="KW-0460">Magnesium</keyword>
<dbReference type="NCBIfam" id="TIGR00445">
    <property type="entry name" value="mraY"/>
    <property type="match status" value="1"/>
</dbReference>
<dbReference type="RefSeq" id="WP_377941666.1">
    <property type="nucleotide sequence ID" value="NZ_JBHUCX010000014.1"/>
</dbReference>
<keyword evidence="7" id="KW-0133">Cell shape</keyword>
<dbReference type="InterPro" id="IPR003524">
    <property type="entry name" value="PNAcMuramoyl-5peptid_Trfase"/>
</dbReference>
<keyword evidence="7" id="KW-1003">Cell membrane</keyword>
<keyword evidence="3 7" id="KW-0808">Transferase</keyword>
<feature type="transmembrane region" description="Helical" evidence="7">
    <location>
        <begin position="138"/>
        <end position="156"/>
    </location>
</feature>
<feature type="transmembrane region" description="Helical" evidence="7">
    <location>
        <begin position="216"/>
        <end position="236"/>
    </location>
</feature>
<dbReference type="PANTHER" id="PTHR22926:SF5">
    <property type="entry name" value="PHOSPHO-N-ACETYLMURAMOYL-PENTAPEPTIDE-TRANSFERASE HOMOLOG"/>
    <property type="match status" value="1"/>
</dbReference>
<comment type="pathway">
    <text evidence="7">Cell wall biogenesis; peptidoglycan biosynthesis.</text>
</comment>
<keyword evidence="5 7" id="KW-1133">Transmembrane helix</keyword>
<dbReference type="PANTHER" id="PTHR22926">
    <property type="entry name" value="PHOSPHO-N-ACETYLMURAMOYL-PENTAPEPTIDE-TRANSFERASE"/>
    <property type="match status" value="1"/>
</dbReference>
<sequence>MSSLYPALFAFLLVMCVIPLQTRLFKAYGVVQPIRKELPADQQKKRGTPLMGGLVFVVGVFISLWHGESTYTVFLPGIFVLYACIGFLDDFKKAYTKSPDGISAKTKLLLQVLVTGGALFYLFDETALQSMLTVTRSVSWDVPIVIFVIGVGLIVIGSTNAINFTDGLDGLLSVVAIPTYFFFFVISSSADIRLFCLIMIASLLGFLFYNRYPAKLIMGDTGSMAIGGTLALLAVIDDVIILLPVLFLVYFAEILSVIIQVSYYKRTGKRIFRMSPIHYHFSLKYGWNENTIVIVFGAVSWVCALLCIGYYDVFMK</sequence>
<comment type="function">
    <text evidence="7">Catalyzes the initial step of the lipid cycle reactions in the biosynthesis of the cell wall peptidoglycan: transfers peptidoglycan precursor phospho-MurNAc-pentapeptide from UDP-MurNAc-pentapeptide onto the lipid carrier undecaprenyl phosphate, yielding undecaprenyl-pyrophosphoryl-MurNAc-pentapeptide, known as lipid I.</text>
</comment>
<dbReference type="EC" id="2.7.8.13" evidence="7 8"/>
<evidence type="ECO:0000256" key="6">
    <source>
        <dbReference type="ARBA" id="ARBA00023136"/>
    </source>
</evidence>
<dbReference type="EMBL" id="JBHUCX010000014">
    <property type="protein sequence ID" value="MFD1674006.1"/>
    <property type="molecule type" value="Genomic_DNA"/>
</dbReference>
<feature type="transmembrane region" description="Helical" evidence="7">
    <location>
        <begin position="168"/>
        <end position="186"/>
    </location>
</feature>
<feature type="transmembrane region" description="Helical" evidence="7">
    <location>
        <begin position="242"/>
        <end position="264"/>
    </location>
</feature>
<organism evidence="9 10">
    <name type="scientific">Alicyclobacillus fodiniaquatilis</name>
    <dbReference type="NCBI Taxonomy" id="1661150"/>
    <lineage>
        <taxon>Bacteria</taxon>
        <taxon>Bacillati</taxon>
        <taxon>Bacillota</taxon>
        <taxon>Bacilli</taxon>
        <taxon>Bacillales</taxon>
        <taxon>Alicyclobacillaceae</taxon>
        <taxon>Alicyclobacillus</taxon>
    </lineage>
</organism>
<proteinExistence type="inferred from homology"/>
<feature type="transmembrane region" description="Helical" evidence="7">
    <location>
        <begin position="108"/>
        <end position="123"/>
    </location>
</feature>
<dbReference type="Proteomes" id="UP001597079">
    <property type="component" value="Unassembled WGS sequence"/>
</dbReference>
<evidence type="ECO:0000313" key="9">
    <source>
        <dbReference type="EMBL" id="MFD1674006.1"/>
    </source>
</evidence>
<comment type="similarity">
    <text evidence="2 7">Belongs to the glycosyltransferase 4 family. MraY subfamily.</text>
</comment>
<keyword evidence="7" id="KW-0573">Peptidoglycan synthesis</keyword>
<keyword evidence="7" id="KW-0131">Cell cycle</keyword>
<dbReference type="HAMAP" id="MF_00038">
    <property type="entry name" value="MraY"/>
    <property type="match status" value="1"/>
</dbReference>
<evidence type="ECO:0000313" key="10">
    <source>
        <dbReference type="Proteomes" id="UP001597079"/>
    </source>
</evidence>
<feature type="transmembrane region" description="Helical" evidence="7">
    <location>
        <begin position="71"/>
        <end position="88"/>
    </location>
</feature>
<protein>
    <recommendedName>
        <fullName evidence="7 8">Phospho-N-acetylmuramoyl-pentapeptide-transferase</fullName>
        <ecNumber evidence="7 8">2.7.8.13</ecNumber>
    </recommendedName>
    <alternativeName>
        <fullName evidence="7">UDP-MurNAc-pentapeptide phosphotransferase</fullName>
    </alternativeName>
</protein>
<comment type="catalytic activity">
    <reaction evidence="7">
        <text>UDP-N-acetyl-alpha-D-muramoyl-L-alanyl-gamma-D-glutamyl-meso-2,6-diaminopimeloyl-D-alanyl-D-alanine + di-trans,octa-cis-undecaprenyl phosphate = di-trans,octa-cis-undecaprenyl diphospho-N-acetyl-alpha-D-muramoyl-L-alanyl-D-glutamyl-meso-2,6-diaminopimeloyl-D-alanyl-D-alanine + UMP</text>
        <dbReference type="Rhea" id="RHEA:28386"/>
        <dbReference type="ChEBI" id="CHEBI:57865"/>
        <dbReference type="ChEBI" id="CHEBI:60392"/>
        <dbReference type="ChEBI" id="CHEBI:61386"/>
        <dbReference type="ChEBI" id="CHEBI:61387"/>
        <dbReference type="EC" id="2.7.8.13"/>
    </reaction>
</comment>
<evidence type="ECO:0000256" key="7">
    <source>
        <dbReference type="HAMAP-Rule" id="MF_00038"/>
    </source>
</evidence>
<dbReference type="InterPro" id="IPR000715">
    <property type="entry name" value="Glycosyl_transferase_4"/>
</dbReference>
<keyword evidence="6 7" id="KW-0472">Membrane</keyword>
<dbReference type="Pfam" id="PF00953">
    <property type="entry name" value="Glycos_transf_4"/>
    <property type="match status" value="1"/>
</dbReference>
<evidence type="ECO:0000256" key="3">
    <source>
        <dbReference type="ARBA" id="ARBA00022679"/>
    </source>
</evidence>
<dbReference type="InterPro" id="IPR018480">
    <property type="entry name" value="PNAcMuramoyl-5peptid_Trfase_CS"/>
</dbReference>
<dbReference type="CDD" id="cd06852">
    <property type="entry name" value="GT_MraY"/>
    <property type="match status" value="1"/>
</dbReference>
<feature type="transmembrane region" description="Helical" evidence="7">
    <location>
        <begin position="192"/>
        <end position="209"/>
    </location>
</feature>
<keyword evidence="7" id="KW-0132">Cell division</keyword>
<reference evidence="10" key="1">
    <citation type="journal article" date="2019" name="Int. J. Syst. Evol. Microbiol.">
        <title>The Global Catalogue of Microorganisms (GCM) 10K type strain sequencing project: providing services to taxonomists for standard genome sequencing and annotation.</title>
        <authorList>
            <consortium name="The Broad Institute Genomics Platform"/>
            <consortium name="The Broad Institute Genome Sequencing Center for Infectious Disease"/>
            <person name="Wu L."/>
            <person name="Ma J."/>
        </authorList>
    </citation>
    <scope>NUCLEOTIDE SEQUENCE [LARGE SCALE GENOMIC DNA]</scope>
    <source>
        <strain evidence="10">CGMCC 1.12286</strain>
    </source>
</reference>
<evidence type="ECO:0000256" key="1">
    <source>
        <dbReference type="ARBA" id="ARBA00004141"/>
    </source>
</evidence>
<evidence type="ECO:0000256" key="4">
    <source>
        <dbReference type="ARBA" id="ARBA00022692"/>
    </source>
</evidence>
<keyword evidence="7" id="KW-0961">Cell wall biogenesis/degradation</keyword>
<comment type="subcellular location">
    <subcellularLocation>
        <location evidence="7">Cell membrane</location>
        <topology evidence="7">Multi-pass membrane protein</topology>
    </subcellularLocation>
    <subcellularLocation>
        <location evidence="1">Membrane</location>
        <topology evidence="1">Multi-pass membrane protein</topology>
    </subcellularLocation>
</comment>
<feature type="transmembrane region" description="Helical" evidence="7">
    <location>
        <begin position="46"/>
        <end position="65"/>
    </location>
</feature>
<keyword evidence="10" id="KW-1185">Reference proteome</keyword>
<accession>A0ABW4JC97</accession>
<gene>
    <name evidence="7 9" type="primary">mraY</name>
    <name evidence="9" type="ORF">ACFSB2_04685</name>
</gene>